<proteinExistence type="predicted"/>
<feature type="non-terminal residue" evidence="1">
    <location>
        <position position="1"/>
    </location>
</feature>
<protein>
    <submittedName>
        <fullName evidence="1">13465_t:CDS:1</fullName>
    </submittedName>
</protein>
<gene>
    <name evidence="1" type="ORF">ACOLOM_LOCUS11457</name>
</gene>
<name>A0ACA9PXL3_9GLOM</name>
<sequence>LSKERERLLHHSKDVPLESISKMSERIESYLRHTLEDYENSLNRKKHGGVQTDNSAWPDQRGASNQTLKHDHEENNRRVINELKVLSQHLLDYNRRTFEKFMLDIKKDYRERVTANEKMHYEIEDLKKQRNLGKPNQKNNWSNLCKNNNLHRDLREVRRARDQLQQDLVREQRRRCDAEAEHDNEIIRRQNAEGVEKLVIDDLHQLRTNGRNQVNRMLDRIARKQNRIGELVQENLPYDCYISEISPPTAE</sequence>
<dbReference type="EMBL" id="CAJVPT010041386">
    <property type="protein sequence ID" value="CAG8727774.1"/>
    <property type="molecule type" value="Genomic_DNA"/>
</dbReference>
<organism evidence="1 2">
    <name type="scientific">Acaulospora colombiana</name>
    <dbReference type="NCBI Taxonomy" id="27376"/>
    <lineage>
        <taxon>Eukaryota</taxon>
        <taxon>Fungi</taxon>
        <taxon>Fungi incertae sedis</taxon>
        <taxon>Mucoromycota</taxon>
        <taxon>Glomeromycotina</taxon>
        <taxon>Glomeromycetes</taxon>
        <taxon>Diversisporales</taxon>
        <taxon>Acaulosporaceae</taxon>
        <taxon>Acaulospora</taxon>
    </lineage>
</organism>
<keyword evidence="2" id="KW-1185">Reference proteome</keyword>
<evidence type="ECO:0000313" key="1">
    <source>
        <dbReference type="EMBL" id="CAG8727774.1"/>
    </source>
</evidence>
<evidence type="ECO:0000313" key="2">
    <source>
        <dbReference type="Proteomes" id="UP000789525"/>
    </source>
</evidence>
<reference evidence="1" key="1">
    <citation type="submission" date="2021-06" db="EMBL/GenBank/DDBJ databases">
        <authorList>
            <person name="Kallberg Y."/>
            <person name="Tangrot J."/>
            <person name="Rosling A."/>
        </authorList>
    </citation>
    <scope>NUCLEOTIDE SEQUENCE</scope>
    <source>
        <strain evidence="1">CL356</strain>
    </source>
</reference>
<dbReference type="Proteomes" id="UP000789525">
    <property type="component" value="Unassembled WGS sequence"/>
</dbReference>
<accession>A0ACA9PXL3</accession>
<comment type="caution">
    <text evidence="1">The sequence shown here is derived from an EMBL/GenBank/DDBJ whole genome shotgun (WGS) entry which is preliminary data.</text>
</comment>